<proteinExistence type="predicted"/>
<organism evidence="1">
    <name type="scientific">Spongospora subterranea</name>
    <dbReference type="NCBI Taxonomy" id="70186"/>
    <lineage>
        <taxon>Eukaryota</taxon>
        <taxon>Sar</taxon>
        <taxon>Rhizaria</taxon>
        <taxon>Endomyxa</taxon>
        <taxon>Phytomyxea</taxon>
        <taxon>Plasmodiophorida</taxon>
        <taxon>Plasmodiophoridae</taxon>
        <taxon>Spongospora</taxon>
    </lineage>
</organism>
<sequence>YHLIMSIILSLSSTLRYKDAMARRTSTKQSLSADDKLSIQKIMKSISKQPPYFDQSHAIVLGITQEVNLSLSHYATGIPIPQFNGSNWEEVRRKLVTRITIMGMKLTTPILSPKKRSRSSKRS</sequence>
<dbReference type="EMBL" id="HACM01011806">
    <property type="protein sequence ID" value="CRZ12248.1"/>
    <property type="molecule type" value="Transcribed_RNA"/>
</dbReference>
<reference evidence="1" key="1">
    <citation type="submission" date="2015-04" db="EMBL/GenBank/DDBJ databases">
        <title>The genome sequence of the plant pathogenic Rhizarian Plasmodiophora brassicae reveals insights in its biotrophic life cycle and the origin of chitin synthesis.</title>
        <authorList>
            <person name="Schwelm A."/>
            <person name="Fogelqvist J."/>
            <person name="Knaust A."/>
            <person name="Julke S."/>
            <person name="Lilja T."/>
            <person name="Dhandapani V."/>
            <person name="Bonilla-Rosso G."/>
            <person name="Karlsson M."/>
            <person name="Shevchenko A."/>
            <person name="Choi S.R."/>
            <person name="Kim H.G."/>
            <person name="Park J.Y."/>
            <person name="Lim Y.P."/>
            <person name="Ludwig-Muller J."/>
            <person name="Dixelius C."/>
        </authorList>
    </citation>
    <scope>NUCLEOTIDE SEQUENCE</scope>
    <source>
        <tissue evidence="1">Potato root galls</tissue>
    </source>
</reference>
<name>A0A0H5RE04_9EUKA</name>
<dbReference type="AlphaFoldDB" id="A0A0H5RE04"/>
<protein>
    <submittedName>
        <fullName evidence="1">Uncharacterized protein</fullName>
    </submittedName>
</protein>
<accession>A0A0H5RE04</accession>
<evidence type="ECO:0000313" key="1">
    <source>
        <dbReference type="EMBL" id="CRZ12248.1"/>
    </source>
</evidence>
<feature type="non-terminal residue" evidence="1">
    <location>
        <position position="1"/>
    </location>
</feature>